<evidence type="ECO:0000259" key="2">
    <source>
        <dbReference type="PROSITE" id="PS51733"/>
    </source>
</evidence>
<protein>
    <submittedName>
        <fullName evidence="3">Lipoyl(Octanoyl) transferase</fullName>
    </submittedName>
</protein>
<organism evidence="3 4">
    <name type="scientific">Ascosphaera apis ARSEF 7405</name>
    <dbReference type="NCBI Taxonomy" id="392613"/>
    <lineage>
        <taxon>Eukaryota</taxon>
        <taxon>Fungi</taxon>
        <taxon>Dikarya</taxon>
        <taxon>Ascomycota</taxon>
        <taxon>Pezizomycotina</taxon>
        <taxon>Eurotiomycetes</taxon>
        <taxon>Eurotiomycetidae</taxon>
        <taxon>Onygenales</taxon>
        <taxon>Ascosphaeraceae</taxon>
        <taxon>Ascosphaera</taxon>
    </lineage>
</organism>
<dbReference type="PROSITE" id="PS51733">
    <property type="entry name" value="BPL_LPL_CATALYTIC"/>
    <property type="match status" value="1"/>
</dbReference>
<evidence type="ECO:0000313" key="4">
    <source>
        <dbReference type="Proteomes" id="UP000242877"/>
    </source>
</evidence>
<dbReference type="Proteomes" id="UP000242877">
    <property type="component" value="Unassembled WGS sequence"/>
</dbReference>
<evidence type="ECO:0000313" key="3">
    <source>
        <dbReference type="EMBL" id="KZZ95648.1"/>
    </source>
</evidence>
<evidence type="ECO:0000256" key="1">
    <source>
        <dbReference type="SAM" id="MobiDB-lite"/>
    </source>
</evidence>
<dbReference type="SUPFAM" id="SSF55681">
    <property type="entry name" value="Class II aaRS and biotin synthetases"/>
    <property type="match status" value="1"/>
</dbReference>
<accession>A0A168BRM5</accession>
<proteinExistence type="predicted"/>
<dbReference type="PANTHER" id="PTHR10993">
    <property type="entry name" value="OCTANOYLTRANSFERASE"/>
    <property type="match status" value="1"/>
</dbReference>
<dbReference type="OrthoDB" id="19908at2759"/>
<comment type="caution">
    <text evidence="3">The sequence shown here is derived from an EMBL/GenBank/DDBJ whole genome shotgun (WGS) entry which is preliminary data.</text>
</comment>
<gene>
    <name evidence="3" type="ORF">AAP_01324</name>
</gene>
<keyword evidence="4" id="KW-1185">Reference proteome</keyword>
<dbReference type="EMBL" id="AZGZ01000004">
    <property type="protein sequence ID" value="KZZ95648.1"/>
    <property type="molecule type" value="Genomic_DNA"/>
</dbReference>
<sequence>MRLGPRTHIETLEGSVMDLLAKFNIKSMRTADPGVWIPRKDTPVLEETPSPTDADGKQCCPPTPEGARKIAAVGVHLRRFISSYGVGLNITNDPFFYFKHIVPCGIEGRDVTSLMNEKVQEAYDDGIMEKVANMFVDAFVARVNKNFVDDTSAGIQEVQAVDEKELLQQRSINGEDPPERLSITTNIRTNKDETIRTKMDQSSKV</sequence>
<feature type="region of interest" description="Disordered" evidence="1">
    <location>
        <begin position="37"/>
        <end position="59"/>
    </location>
</feature>
<name>A0A168BRM5_9EURO</name>
<dbReference type="Gene3D" id="3.30.930.10">
    <property type="entry name" value="Bira Bifunctional Protein, Domain 2"/>
    <property type="match status" value="1"/>
</dbReference>
<dbReference type="VEuPathDB" id="FungiDB:AAP_01324"/>
<dbReference type="AlphaFoldDB" id="A0A168BRM5"/>
<reference evidence="3 4" key="1">
    <citation type="journal article" date="2016" name="Genome Biol. Evol.">
        <title>Divergent and convergent evolution of fungal pathogenicity.</title>
        <authorList>
            <person name="Shang Y."/>
            <person name="Xiao G."/>
            <person name="Zheng P."/>
            <person name="Cen K."/>
            <person name="Zhan S."/>
            <person name="Wang C."/>
        </authorList>
    </citation>
    <scope>NUCLEOTIDE SEQUENCE [LARGE SCALE GENOMIC DNA]</scope>
    <source>
        <strain evidence="3 4">ARSEF 7405</strain>
    </source>
</reference>
<dbReference type="InterPro" id="IPR045864">
    <property type="entry name" value="aa-tRNA-synth_II/BPL/LPL"/>
</dbReference>
<feature type="domain" description="BPL/LPL catalytic" evidence="2">
    <location>
        <begin position="1"/>
        <end position="147"/>
    </location>
</feature>
<dbReference type="InterPro" id="IPR004143">
    <property type="entry name" value="BPL_LPL_catalytic"/>
</dbReference>
<dbReference type="GO" id="GO:0033819">
    <property type="term" value="F:lipoyl(octanoyl) transferase activity"/>
    <property type="evidence" value="ECO:0007669"/>
    <property type="project" value="TreeGrafter"/>
</dbReference>
<keyword evidence="3" id="KW-0808">Transferase</keyword>
<dbReference type="GO" id="GO:0009249">
    <property type="term" value="P:protein lipoylation"/>
    <property type="evidence" value="ECO:0007669"/>
    <property type="project" value="TreeGrafter"/>
</dbReference>
<dbReference type="PANTHER" id="PTHR10993:SF7">
    <property type="entry name" value="LIPOYLTRANSFERASE 2, MITOCHONDRIAL-RELATED"/>
    <property type="match status" value="1"/>
</dbReference>